<dbReference type="Proteomes" id="UP001153050">
    <property type="component" value="Unassembled WGS sequence"/>
</dbReference>
<organism evidence="2 3">
    <name type="scientific">Mesorhizobium escarrei</name>
    <dbReference type="NCBI Taxonomy" id="666018"/>
    <lineage>
        <taxon>Bacteria</taxon>
        <taxon>Pseudomonadati</taxon>
        <taxon>Pseudomonadota</taxon>
        <taxon>Alphaproteobacteria</taxon>
        <taxon>Hyphomicrobiales</taxon>
        <taxon>Phyllobacteriaceae</taxon>
        <taxon>Mesorhizobium</taxon>
    </lineage>
</organism>
<keyword evidence="3" id="KW-1185">Reference proteome</keyword>
<dbReference type="EMBL" id="CAKXZT010000152">
    <property type="protein sequence ID" value="CAH2407242.1"/>
    <property type="molecule type" value="Genomic_DNA"/>
</dbReference>
<evidence type="ECO:0000313" key="3">
    <source>
        <dbReference type="Proteomes" id="UP001153050"/>
    </source>
</evidence>
<comment type="caution">
    <text evidence="2">The sequence shown here is derived from an EMBL/GenBank/DDBJ whole genome shotgun (WGS) entry which is preliminary data.</text>
</comment>
<feature type="region of interest" description="Disordered" evidence="1">
    <location>
        <begin position="17"/>
        <end position="44"/>
    </location>
</feature>
<feature type="compositionally biased region" description="Low complexity" evidence="1">
    <location>
        <begin position="17"/>
        <end position="33"/>
    </location>
</feature>
<evidence type="ECO:0000313" key="2">
    <source>
        <dbReference type="EMBL" id="CAH2407242.1"/>
    </source>
</evidence>
<sequence>MRPSMKTRSLNRVTLWSSRSTPPWPTCSPTSCRRISMSNDNKMRRRDSLVSIPEPGTNLHGREFLLSREVRESHVQTCFGDRRRNSLFR</sequence>
<evidence type="ECO:0000256" key="1">
    <source>
        <dbReference type="SAM" id="MobiDB-lite"/>
    </source>
</evidence>
<reference evidence="2 3" key="1">
    <citation type="submission" date="2022-03" db="EMBL/GenBank/DDBJ databases">
        <authorList>
            <person name="Brunel B."/>
        </authorList>
    </citation>
    <scope>NUCLEOTIDE SEQUENCE [LARGE SCALE GENOMIC DNA]</scope>
    <source>
        <strain evidence="2">STM5069sample</strain>
    </source>
</reference>
<gene>
    <name evidence="2" type="ORF">MES5069_550209</name>
</gene>
<proteinExistence type="predicted"/>
<name>A0ABN8KET0_9HYPH</name>
<protein>
    <submittedName>
        <fullName evidence="2">Uncharacterized protein</fullName>
    </submittedName>
</protein>
<accession>A0ABN8KET0</accession>